<evidence type="ECO:0000313" key="2">
    <source>
        <dbReference type="EMBL" id="SMG35945.1"/>
    </source>
</evidence>
<accession>A0A1X7K6G2</accession>
<name>A0A1X7K6G2_9BACT</name>
<feature type="signal peptide" evidence="1">
    <location>
        <begin position="1"/>
        <end position="19"/>
    </location>
</feature>
<dbReference type="Proteomes" id="UP000193804">
    <property type="component" value="Unassembled WGS sequence"/>
</dbReference>
<dbReference type="EMBL" id="FXAW01000004">
    <property type="protein sequence ID" value="SMG35945.1"/>
    <property type="molecule type" value="Genomic_DNA"/>
</dbReference>
<sequence length="184" mass="21009">MKKILLISVIMLFGARLYAQETGNDSYTIQRLLIYNQEGKILLEKNDFGWMTPALRHNAKETIIDGLTNLSSGFGLKTSSPKIAAIFMFISDYKSISQFRQHYTANVIDGELIVPENVKDAQWFSISEAIEMMSLPDTKAPFVIRDMTKQILHYPEIIWGGSFLLSKEDGKISYVTIENFYPLR</sequence>
<feature type="chain" id="PRO_5012982274" evidence="1">
    <location>
        <begin position="20"/>
        <end position="184"/>
    </location>
</feature>
<dbReference type="AlphaFoldDB" id="A0A1X7K6G2"/>
<dbReference type="InterPro" id="IPR015797">
    <property type="entry name" value="NUDIX_hydrolase-like_dom_sf"/>
</dbReference>
<evidence type="ECO:0000313" key="3">
    <source>
        <dbReference type="Proteomes" id="UP000193804"/>
    </source>
</evidence>
<gene>
    <name evidence="2" type="ORF">SAMN05661096_02391</name>
</gene>
<protein>
    <submittedName>
        <fullName evidence="2">Uncharacterized protein</fullName>
    </submittedName>
</protein>
<dbReference type="RefSeq" id="WP_085517435.1">
    <property type="nucleotide sequence ID" value="NZ_FXAW01000004.1"/>
</dbReference>
<organism evidence="2 3">
    <name type="scientific">Marivirga sericea</name>
    <dbReference type="NCBI Taxonomy" id="1028"/>
    <lineage>
        <taxon>Bacteria</taxon>
        <taxon>Pseudomonadati</taxon>
        <taxon>Bacteroidota</taxon>
        <taxon>Cytophagia</taxon>
        <taxon>Cytophagales</taxon>
        <taxon>Marivirgaceae</taxon>
        <taxon>Marivirga</taxon>
    </lineage>
</organism>
<keyword evidence="3" id="KW-1185">Reference proteome</keyword>
<dbReference type="OrthoDB" id="9792284at2"/>
<keyword evidence="1" id="KW-0732">Signal</keyword>
<evidence type="ECO:0000256" key="1">
    <source>
        <dbReference type="SAM" id="SignalP"/>
    </source>
</evidence>
<reference evidence="3" key="1">
    <citation type="submission" date="2017-04" db="EMBL/GenBank/DDBJ databases">
        <authorList>
            <person name="Varghese N."/>
            <person name="Submissions S."/>
        </authorList>
    </citation>
    <scope>NUCLEOTIDE SEQUENCE [LARGE SCALE GENOMIC DNA]</scope>
    <source>
        <strain evidence="3">DSM 4125</strain>
    </source>
</reference>
<dbReference type="SUPFAM" id="SSF55811">
    <property type="entry name" value="Nudix"/>
    <property type="match status" value="1"/>
</dbReference>
<proteinExistence type="predicted"/>